<evidence type="ECO:0000259" key="8">
    <source>
        <dbReference type="Pfam" id="PF07715"/>
    </source>
</evidence>
<dbReference type="GO" id="GO:0009279">
    <property type="term" value="C:cell outer membrane"/>
    <property type="evidence" value="ECO:0007669"/>
    <property type="project" value="UniProtKB-SubCell"/>
</dbReference>
<dbReference type="InterPro" id="IPR008969">
    <property type="entry name" value="CarboxyPept-like_regulatory"/>
</dbReference>
<dbReference type="Gene3D" id="2.60.40.1120">
    <property type="entry name" value="Carboxypeptidase-like, regulatory domain"/>
    <property type="match status" value="1"/>
</dbReference>
<evidence type="ECO:0000313" key="10">
    <source>
        <dbReference type="Proteomes" id="UP000248688"/>
    </source>
</evidence>
<keyword evidence="10" id="KW-1185">Reference proteome</keyword>
<evidence type="ECO:0000256" key="5">
    <source>
        <dbReference type="ARBA" id="ARBA00023136"/>
    </source>
</evidence>
<dbReference type="Pfam" id="PF13715">
    <property type="entry name" value="CarbopepD_reg_2"/>
    <property type="match status" value="1"/>
</dbReference>
<dbReference type="Gene3D" id="2.170.130.10">
    <property type="entry name" value="TonB-dependent receptor, plug domain"/>
    <property type="match status" value="1"/>
</dbReference>
<gene>
    <name evidence="9" type="ORF">DN752_05935</name>
</gene>
<dbReference type="SUPFAM" id="SSF49464">
    <property type="entry name" value="Carboxypeptidase regulatory domain-like"/>
    <property type="match status" value="1"/>
</dbReference>
<evidence type="ECO:0000256" key="2">
    <source>
        <dbReference type="ARBA" id="ARBA00022448"/>
    </source>
</evidence>
<dbReference type="NCBIfam" id="TIGR04057">
    <property type="entry name" value="SusC_RagA_signa"/>
    <property type="match status" value="1"/>
</dbReference>
<dbReference type="Gene3D" id="2.40.170.20">
    <property type="entry name" value="TonB-dependent receptor, beta-barrel domain"/>
    <property type="match status" value="1"/>
</dbReference>
<dbReference type="InterPro" id="IPR037066">
    <property type="entry name" value="Plug_dom_sf"/>
</dbReference>
<comment type="similarity">
    <text evidence="7">Belongs to the TonB-dependent receptor family.</text>
</comment>
<dbReference type="EMBL" id="CP030041">
    <property type="protein sequence ID" value="AWW29699.1"/>
    <property type="molecule type" value="Genomic_DNA"/>
</dbReference>
<keyword evidence="4 7" id="KW-0812">Transmembrane</keyword>
<dbReference type="Pfam" id="PF07715">
    <property type="entry name" value="Plug"/>
    <property type="match status" value="1"/>
</dbReference>
<dbReference type="InterPro" id="IPR023996">
    <property type="entry name" value="TonB-dep_OMP_SusC/RagA"/>
</dbReference>
<dbReference type="NCBIfam" id="TIGR04056">
    <property type="entry name" value="OMP_RagA_SusC"/>
    <property type="match status" value="1"/>
</dbReference>
<organism evidence="9 10">
    <name type="scientific">Echinicola strongylocentroti</name>
    <dbReference type="NCBI Taxonomy" id="1795355"/>
    <lineage>
        <taxon>Bacteria</taxon>
        <taxon>Pseudomonadati</taxon>
        <taxon>Bacteroidota</taxon>
        <taxon>Cytophagia</taxon>
        <taxon>Cytophagales</taxon>
        <taxon>Cyclobacteriaceae</taxon>
        <taxon>Echinicola</taxon>
    </lineage>
</organism>
<dbReference type="InterPro" id="IPR012910">
    <property type="entry name" value="Plug_dom"/>
</dbReference>
<keyword evidence="2 7" id="KW-0813">Transport</keyword>
<keyword evidence="3 7" id="KW-1134">Transmembrane beta strand</keyword>
<proteinExistence type="inferred from homology"/>
<comment type="subcellular location">
    <subcellularLocation>
        <location evidence="1 7">Cell outer membrane</location>
        <topology evidence="1 7">Multi-pass membrane protein</topology>
    </subcellularLocation>
</comment>
<evidence type="ECO:0000256" key="4">
    <source>
        <dbReference type="ARBA" id="ARBA00022692"/>
    </source>
</evidence>
<dbReference type="FunFam" id="2.60.40.1120:FF:000003">
    <property type="entry name" value="Outer membrane protein Omp121"/>
    <property type="match status" value="1"/>
</dbReference>
<name>A0A2Z4IG64_9BACT</name>
<evidence type="ECO:0000256" key="6">
    <source>
        <dbReference type="ARBA" id="ARBA00023237"/>
    </source>
</evidence>
<evidence type="ECO:0000256" key="3">
    <source>
        <dbReference type="ARBA" id="ARBA00022452"/>
    </source>
</evidence>
<sequence length="1139" mass="126773">MKINLRKRIVLLSKHTFRVFMVQVLFMQVLFANPSNSQNLSEYQVSLKASNATLREVLAMLEEQTDFEFAYNQAVNRSKEQINLHMEADLRKVLKAITEQCDFQFRRVEQNIYVTAVDVPNPARAVVEKEDKEIRGQVVDAQRNEPIVGATVIVKGTSQGTVTDLDGNFSIDVPEGAVELEVSFLGYEGKTVTIGNQSSLTIYLREEEGLLEEVVVLGYDSQKKKDLTGSVSVVNVDEMKSLPSASVENMLAGRAPGVQVLSDNGPGGNVTVRIRGFGTVNNNDPLYIIDGTPVTNGLNTINPQDIESLQVLKDAAASSIYGSRAANGVVIITTKKGRSEETKVTFDAYAGVQQVFNLPKMLSAQEYGDKLWEAFENDGKSPTSDVYGADPNGPVIPEWLDDEQTLPSGDTDWVQEIFQAAPVQSYNLTLSSGGDKGSQVFTLGYFNKEGVVKYTGFDRYSARFNADYKVKDFLKIGHNFNASLTQTNDVTTNSALGSIIYSSYRFPSIVPVYDINGEFGGNPLNDGANPLGSLYRAKDNTKNRIKLMGNVFADVALTEELSFKSNLGLDYENYNRRAFSPMYDEMLSQNVVNSLSDNSSFYYQMAWTNTLTYNKVLGDGTLNVLLGQESIENYYEAKGASRQEFLYEDNNFHYLNYGTENQQNSGYASKWNLLSFFGKVNYNWKEKYLVSVTLRNDGTSRLSNNKWDIFPAFSAGWRLSNEDFLNLGDNVNELKVRASWGQAGNQQVPSYSTLASFQNNITYSNYAVNGSQESVGIGLVETRVANENLNWEITTQSGVGVDLSMFDERLQVTADYYNKVTDDLLIYAPIPPTYGGTNDGSWINGGKMRNRGFELGVKYNGNVGNLFYTTGLNYSFYKNELVELADGVDYLGIPSSSLHSVNFGQEVSRTMVGQPIGTFFGYESMGIFQNQEEVDAYGAQPDAQPGDLKFRDINEDGVVDADDRTAIGSPHPKAIIGFTTNFYYKGFDLGLFFNGAFGHKIYNLTKYNNTFFNQSAYNKSEEVLNAWTPENTDTDIPRLSLDDENQNIRPSSYYLENASYFKLNNLQVGYSLPSLMGGDLEMRIYGQASNVFTITSYSGMTPEIGLQNYSTNNRNLDIGVDRGIYPPSRTFTLGFNVKF</sequence>
<dbReference type="KEGG" id="est:DN752_05935"/>
<dbReference type="Proteomes" id="UP000248688">
    <property type="component" value="Chromosome"/>
</dbReference>
<evidence type="ECO:0000256" key="1">
    <source>
        <dbReference type="ARBA" id="ARBA00004571"/>
    </source>
</evidence>
<dbReference type="PROSITE" id="PS52016">
    <property type="entry name" value="TONB_DEPENDENT_REC_3"/>
    <property type="match status" value="1"/>
</dbReference>
<dbReference type="SUPFAM" id="SSF56935">
    <property type="entry name" value="Porins"/>
    <property type="match status" value="1"/>
</dbReference>
<protein>
    <submittedName>
        <fullName evidence="9">SusC/RagA family protein</fullName>
    </submittedName>
</protein>
<dbReference type="InterPro" id="IPR023997">
    <property type="entry name" value="TonB-dep_OMP_SusC/RagA_CS"/>
</dbReference>
<dbReference type="OrthoDB" id="9768177at2"/>
<dbReference type="InterPro" id="IPR036942">
    <property type="entry name" value="Beta-barrel_TonB_sf"/>
</dbReference>
<dbReference type="AlphaFoldDB" id="A0A2Z4IG64"/>
<reference evidence="9 10" key="1">
    <citation type="submission" date="2018-06" db="EMBL/GenBank/DDBJ databases">
        <title>Echinicola strongylocentroti sp. nov., isolated from a sea urchin Strongylocentrotus intermedius.</title>
        <authorList>
            <person name="Bae S.S."/>
        </authorList>
    </citation>
    <scope>NUCLEOTIDE SEQUENCE [LARGE SCALE GENOMIC DNA]</scope>
    <source>
        <strain evidence="9 10">MEBiC08714</strain>
    </source>
</reference>
<dbReference type="RefSeq" id="WP_112783097.1">
    <property type="nucleotide sequence ID" value="NZ_CP030041.1"/>
</dbReference>
<evidence type="ECO:0000313" key="9">
    <source>
        <dbReference type="EMBL" id="AWW29699.1"/>
    </source>
</evidence>
<keyword evidence="6 7" id="KW-0998">Cell outer membrane</keyword>
<accession>A0A2Z4IG64</accession>
<feature type="domain" description="TonB-dependent receptor plug" evidence="8">
    <location>
        <begin position="223"/>
        <end position="329"/>
    </location>
</feature>
<dbReference type="InterPro" id="IPR039426">
    <property type="entry name" value="TonB-dep_rcpt-like"/>
</dbReference>
<keyword evidence="5 7" id="KW-0472">Membrane</keyword>
<evidence type="ECO:0000256" key="7">
    <source>
        <dbReference type="PROSITE-ProRule" id="PRU01360"/>
    </source>
</evidence>